<dbReference type="AlphaFoldDB" id="A0AAJ7RSE0"/>
<dbReference type="KEGG" id="ccin:112495064"/>
<name>A0AAJ7RSE0_CEPCN</name>
<protein>
    <submittedName>
        <fullName evidence="2">Uncharacterized protein LOC112495064</fullName>
    </submittedName>
</protein>
<accession>A0AAJ7RSE0</accession>
<sequence length="107" mass="11489">MEVSVRGPRGRNGVRGLRPTYVRTIGSSANTEAVAGHGRLFVPYFSAAPASPLPGTGRSSEMHGMRRLYAKPIRAGATTHRKEDDPIAIISRGLPVFSNPVQPMSPH</sequence>
<evidence type="ECO:0000313" key="1">
    <source>
        <dbReference type="Proteomes" id="UP000694920"/>
    </source>
</evidence>
<dbReference type="RefSeq" id="XP_024945571.1">
    <property type="nucleotide sequence ID" value="XM_025089803.1"/>
</dbReference>
<keyword evidence="1" id="KW-1185">Reference proteome</keyword>
<dbReference type="GeneID" id="112495064"/>
<gene>
    <name evidence="2" type="primary">LOC112495064</name>
</gene>
<evidence type="ECO:0000313" key="2">
    <source>
        <dbReference type="RefSeq" id="XP_024945571.1"/>
    </source>
</evidence>
<reference evidence="2" key="1">
    <citation type="submission" date="2025-08" db="UniProtKB">
        <authorList>
            <consortium name="RefSeq"/>
        </authorList>
    </citation>
    <scope>IDENTIFICATION</scope>
</reference>
<proteinExistence type="predicted"/>
<organism evidence="1 2">
    <name type="scientific">Cephus cinctus</name>
    <name type="common">Wheat stem sawfly</name>
    <dbReference type="NCBI Taxonomy" id="211228"/>
    <lineage>
        <taxon>Eukaryota</taxon>
        <taxon>Metazoa</taxon>
        <taxon>Ecdysozoa</taxon>
        <taxon>Arthropoda</taxon>
        <taxon>Hexapoda</taxon>
        <taxon>Insecta</taxon>
        <taxon>Pterygota</taxon>
        <taxon>Neoptera</taxon>
        <taxon>Endopterygota</taxon>
        <taxon>Hymenoptera</taxon>
        <taxon>Cephoidea</taxon>
        <taxon>Cephidae</taxon>
        <taxon>Cephus</taxon>
    </lineage>
</organism>
<dbReference type="Proteomes" id="UP000694920">
    <property type="component" value="Unplaced"/>
</dbReference>